<organism evidence="3 4">
    <name type="scientific">Tothia fuscella</name>
    <dbReference type="NCBI Taxonomy" id="1048955"/>
    <lineage>
        <taxon>Eukaryota</taxon>
        <taxon>Fungi</taxon>
        <taxon>Dikarya</taxon>
        <taxon>Ascomycota</taxon>
        <taxon>Pezizomycotina</taxon>
        <taxon>Dothideomycetes</taxon>
        <taxon>Pleosporomycetidae</taxon>
        <taxon>Venturiales</taxon>
        <taxon>Cylindrosympodiaceae</taxon>
        <taxon>Tothia</taxon>
    </lineage>
</organism>
<dbReference type="PANTHER" id="PTHR39601">
    <property type="entry name" value="CHORIOGENIN HMINOR"/>
    <property type="match status" value="1"/>
</dbReference>
<protein>
    <recommendedName>
        <fullName evidence="2">DUF8004 domain-containing protein</fullName>
    </recommendedName>
</protein>
<evidence type="ECO:0000313" key="3">
    <source>
        <dbReference type="EMBL" id="KAF2418958.1"/>
    </source>
</evidence>
<dbReference type="Proteomes" id="UP000800235">
    <property type="component" value="Unassembled WGS sequence"/>
</dbReference>
<dbReference type="Pfam" id="PF26013">
    <property type="entry name" value="DUF8004"/>
    <property type="match status" value="1"/>
</dbReference>
<dbReference type="PANTHER" id="PTHR39601:SF1">
    <property type="entry name" value="CHORIOGENIN HMINOR"/>
    <property type="match status" value="1"/>
</dbReference>
<feature type="compositionally biased region" description="Polar residues" evidence="1">
    <location>
        <begin position="715"/>
        <end position="734"/>
    </location>
</feature>
<evidence type="ECO:0000256" key="1">
    <source>
        <dbReference type="SAM" id="MobiDB-lite"/>
    </source>
</evidence>
<evidence type="ECO:0000259" key="2">
    <source>
        <dbReference type="Pfam" id="PF26013"/>
    </source>
</evidence>
<reference evidence="3" key="1">
    <citation type="journal article" date="2020" name="Stud. Mycol.">
        <title>101 Dothideomycetes genomes: a test case for predicting lifestyles and emergence of pathogens.</title>
        <authorList>
            <person name="Haridas S."/>
            <person name="Albert R."/>
            <person name="Binder M."/>
            <person name="Bloem J."/>
            <person name="Labutti K."/>
            <person name="Salamov A."/>
            <person name="Andreopoulos B."/>
            <person name="Baker S."/>
            <person name="Barry K."/>
            <person name="Bills G."/>
            <person name="Bluhm B."/>
            <person name="Cannon C."/>
            <person name="Castanera R."/>
            <person name="Culley D."/>
            <person name="Daum C."/>
            <person name="Ezra D."/>
            <person name="Gonzalez J."/>
            <person name="Henrissat B."/>
            <person name="Kuo A."/>
            <person name="Liang C."/>
            <person name="Lipzen A."/>
            <person name="Lutzoni F."/>
            <person name="Magnuson J."/>
            <person name="Mondo S."/>
            <person name="Nolan M."/>
            <person name="Ohm R."/>
            <person name="Pangilinan J."/>
            <person name="Park H.-J."/>
            <person name="Ramirez L."/>
            <person name="Alfaro M."/>
            <person name="Sun H."/>
            <person name="Tritt A."/>
            <person name="Yoshinaga Y."/>
            <person name="Zwiers L.-H."/>
            <person name="Turgeon B."/>
            <person name="Goodwin S."/>
            <person name="Spatafora J."/>
            <person name="Crous P."/>
            <person name="Grigoriev I."/>
        </authorList>
    </citation>
    <scope>NUCLEOTIDE SEQUENCE</scope>
    <source>
        <strain evidence="3">CBS 130266</strain>
    </source>
</reference>
<comment type="caution">
    <text evidence="3">The sequence shown here is derived from an EMBL/GenBank/DDBJ whole genome shotgun (WGS) entry which is preliminary data.</text>
</comment>
<feature type="region of interest" description="Disordered" evidence="1">
    <location>
        <begin position="542"/>
        <end position="583"/>
    </location>
</feature>
<feature type="compositionally biased region" description="Low complexity" evidence="1">
    <location>
        <begin position="555"/>
        <end position="566"/>
    </location>
</feature>
<dbReference type="OrthoDB" id="4114825at2759"/>
<accession>A0A9P4NFB7</accession>
<keyword evidence="4" id="KW-1185">Reference proteome</keyword>
<feature type="domain" description="DUF8004" evidence="2">
    <location>
        <begin position="174"/>
        <end position="265"/>
    </location>
</feature>
<feature type="region of interest" description="Disordered" evidence="1">
    <location>
        <begin position="819"/>
        <end position="839"/>
    </location>
</feature>
<name>A0A9P4NFB7_9PEZI</name>
<dbReference type="InterPro" id="IPR058317">
    <property type="entry name" value="DUF8004"/>
</dbReference>
<feature type="compositionally biased region" description="Basic residues" evidence="1">
    <location>
        <begin position="819"/>
        <end position="829"/>
    </location>
</feature>
<feature type="region of interest" description="Disordered" evidence="1">
    <location>
        <begin position="651"/>
        <end position="675"/>
    </location>
</feature>
<sequence>MEQRGALSAESLRSRITGSKVRHWDGRTRTTVPWDSLRRDPELWMEKGNCLVHLHAKCQSRRGPSFRVSLDEIQAAGFESIFSMFYNEVSFDGRGGTPTFDGTRTLPESAICELYIPAPEYSSKDDSFSWHISTRNFFAFLFGKCLVGASLSKSMIDVQERLNLLRQLQPDNQKDFNDYLERMGYLEFAHCPDYSLALLAYAEFYEQRELWVDSFVHCVGMNDMLSFSSEFDKTSRITKALICRAYLEMDLHLARVTKSLSNFLEEDFSSVHLGLSNGARAHLDRFRSFLYTYYVEKFGYWPPPKGTVFSKALCKSMYFDFRSLYDYLVDLDSNDSLQDQRFATGGICVLQNIQAFDARHKYIPLPHPHPLLPVEPKDRSIAEGTRSRMSLKMIHRPSKTDRHISARDALFTATNKRDTALETAPLVQAYRRFERRCTLLPEEKVSLTDGRKVRWMLIYGIVQMLVSVIRAPKEVRDVDSPTYPLCCLVAETFPWKGGAKALNDHHTASINMTTPKPPGSFDGTLSGKVLPSTPEPIIRPDCEGDNYFGHTNTGSGSSSQKSSAISNLDNSTKRRGSGIFRSSSFRSGRTMSLISNGRRDSAIVKPTTSKFSEILVQGYGNGLNTAVVENSNIKPYELSSEILPEIVVHAQKDQDFPPRKSPPQDNTKRRTCPGRLITPLSHVITEQSRTPIIDSFDLDKIHDPPSLDELDSPSDHSNSAPRTPVWSRSCSPSSDMGFEGSGVNRRTSTFSTNSTLICTPMERTLSARSINIKRTFSVDSFVHKELELHEVPHHSVSATAKGGVLVYRPSGAPLKKKYSSTNLRKKHDRRSFNGPLKRSDAVASNRRSLQIKKDMDLFEVLRLGPSAIV</sequence>
<evidence type="ECO:0000313" key="4">
    <source>
        <dbReference type="Proteomes" id="UP000800235"/>
    </source>
</evidence>
<proteinExistence type="predicted"/>
<dbReference type="EMBL" id="MU007122">
    <property type="protein sequence ID" value="KAF2418958.1"/>
    <property type="molecule type" value="Genomic_DNA"/>
</dbReference>
<dbReference type="AlphaFoldDB" id="A0A9P4NFB7"/>
<gene>
    <name evidence="3" type="ORF">EJ08DRAFT_702923</name>
</gene>
<feature type="region of interest" description="Disordered" evidence="1">
    <location>
        <begin position="703"/>
        <end position="746"/>
    </location>
</feature>